<dbReference type="AlphaFoldDB" id="A0A7R9ZIS5"/>
<evidence type="ECO:0000313" key="2">
    <source>
        <dbReference type="EMBL" id="CAD8325802.1"/>
    </source>
</evidence>
<feature type="compositionally biased region" description="Acidic residues" evidence="1">
    <location>
        <begin position="178"/>
        <end position="193"/>
    </location>
</feature>
<proteinExistence type="predicted"/>
<accession>A0A7R9ZIS5</accession>
<feature type="region of interest" description="Disordered" evidence="1">
    <location>
        <begin position="172"/>
        <end position="193"/>
    </location>
</feature>
<sequence length="193" mass="20997">MGTCLSIVAGTPVAETVSKSIAAVKDGAPTTADVSPSAERIEEIVREKIPFIAKEYALNFLPKYKAGVEESAPEPYVCEEVLTKAGKLKLTKGVDDELAVKKAALAASANESVREEIREEVWEEVEPDVQEKADKISMKEAREAALAVAREASDACVDKAIDEIIDEMGKKLERGEEIYVEEESPEDDPEVTK</sequence>
<evidence type="ECO:0000256" key="1">
    <source>
        <dbReference type="SAM" id="MobiDB-lite"/>
    </source>
</evidence>
<dbReference type="EMBL" id="HBED01048100">
    <property type="protein sequence ID" value="CAD8325802.1"/>
    <property type="molecule type" value="Transcribed_RNA"/>
</dbReference>
<reference evidence="2" key="1">
    <citation type="submission" date="2021-01" db="EMBL/GenBank/DDBJ databases">
        <authorList>
            <person name="Corre E."/>
            <person name="Pelletier E."/>
            <person name="Niang G."/>
            <person name="Scheremetjew M."/>
            <person name="Finn R."/>
            <person name="Kale V."/>
            <person name="Holt S."/>
            <person name="Cochrane G."/>
            <person name="Meng A."/>
            <person name="Brown T."/>
            <person name="Cohen L."/>
        </authorList>
    </citation>
    <scope>NUCLEOTIDE SEQUENCE</scope>
    <source>
        <strain evidence="2">CCMP147</strain>
    </source>
</reference>
<gene>
    <name evidence="2" type="ORF">TDUB1175_LOCUS24222</name>
</gene>
<protein>
    <submittedName>
        <fullName evidence="2">Uncharacterized protein</fullName>
    </submittedName>
</protein>
<name>A0A7R9ZIS5_9STRA</name>
<organism evidence="2">
    <name type="scientific">Pseudictyota dubia</name>
    <dbReference type="NCBI Taxonomy" id="2749911"/>
    <lineage>
        <taxon>Eukaryota</taxon>
        <taxon>Sar</taxon>
        <taxon>Stramenopiles</taxon>
        <taxon>Ochrophyta</taxon>
        <taxon>Bacillariophyta</taxon>
        <taxon>Mediophyceae</taxon>
        <taxon>Biddulphiophycidae</taxon>
        <taxon>Eupodiscales</taxon>
        <taxon>Odontellaceae</taxon>
        <taxon>Pseudictyota</taxon>
    </lineage>
</organism>